<keyword evidence="1" id="KW-0812">Transmembrane</keyword>
<dbReference type="AlphaFoldDB" id="A0A9B0M3E1"/>
<feature type="transmembrane region" description="Helical" evidence="1">
    <location>
        <begin position="96"/>
        <end position="119"/>
    </location>
</feature>
<keyword evidence="1" id="KW-0472">Membrane</keyword>
<organism evidence="2 3">
    <name type="scientific">Odobenus rosmarus divergens</name>
    <name type="common">Pacific walrus</name>
    <dbReference type="NCBI Taxonomy" id="9708"/>
    <lineage>
        <taxon>Eukaryota</taxon>
        <taxon>Metazoa</taxon>
        <taxon>Chordata</taxon>
        <taxon>Craniata</taxon>
        <taxon>Vertebrata</taxon>
        <taxon>Euteleostomi</taxon>
        <taxon>Mammalia</taxon>
        <taxon>Eutheria</taxon>
        <taxon>Laurasiatheria</taxon>
        <taxon>Carnivora</taxon>
        <taxon>Caniformia</taxon>
        <taxon>Pinnipedia</taxon>
        <taxon>Odobenidae</taxon>
        <taxon>Odobenus</taxon>
    </lineage>
</organism>
<dbReference type="Proteomes" id="UP000245340">
    <property type="component" value="Unplaced"/>
</dbReference>
<protein>
    <submittedName>
        <fullName evidence="3">Uncharacterized protein LOC101372645</fullName>
    </submittedName>
</protein>
<evidence type="ECO:0000313" key="3">
    <source>
        <dbReference type="RefSeq" id="XP_004415019.1"/>
    </source>
</evidence>
<reference evidence="3" key="1">
    <citation type="submission" date="2025-08" db="UniProtKB">
        <authorList>
            <consortium name="RefSeq"/>
        </authorList>
    </citation>
    <scope>IDENTIFICATION</scope>
</reference>
<sequence length="240" mass="26187">MFLFIRKRKNQMSRTANPRHPASSAWPCPKRAEVGVPHPRPAVEQSLGACFSLCQLSCRPRRAAPRSSFLPAGQGQPWWCPRPPGATLPRKYENPLLPLGLSCVGFAMSSGIILEIFFVKKKVFYLLLKSYVIFVCKIVTFCFFSGIGFSTVVLLLIQTLRSSALFVEEAASSLHSNKQAVSVSLPSTLVCVSAAMCCPFCHGGQATGAASDWLLLLRAQLVAPLSDEPHRTFLACGSEL</sequence>
<dbReference type="RefSeq" id="XP_004415019.1">
    <property type="nucleotide sequence ID" value="XM_004414962.1"/>
</dbReference>
<gene>
    <name evidence="3" type="primary">LOC101372645</name>
</gene>
<feature type="transmembrane region" description="Helical" evidence="1">
    <location>
        <begin position="131"/>
        <end position="157"/>
    </location>
</feature>
<evidence type="ECO:0000313" key="2">
    <source>
        <dbReference type="Proteomes" id="UP000245340"/>
    </source>
</evidence>
<proteinExistence type="predicted"/>
<accession>A0A9B0M3E1</accession>
<evidence type="ECO:0000256" key="1">
    <source>
        <dbReference type="SAM" id="Phobius"/>
    </source>
</evidence>
<keyword evidence="2" id="KW-1185">Reference proteome</keyword>
<keyword evidence="1" id="KW-1133">Transmembrane helix</keyword>
<name>A0A9B0M3E1_ODORO</name>